<evidence type="ECO:0000313" key="1">
    <source>
        <dbReference type="EMBL" id="GGA94780.1"/>
    </source>
</evidence>
<dbReference type="Proteomes" id="UP000607559">
    <property type="component" value="Unassembled WGS sequence"/>
</dbReference>
<reference evidence="1" key="2">
    <citation type="submission" date="2020-09" db="EMBL/GenBank/DDBJ databases">
        <authorList>
            <person name="Sun Q."/>
            <person name="Zhou Y."/>
        </authorList>
    </citation>
    <scope>NUCLEOTIDE SEQUENCE</scope>
    <source>
        <strain evidence="1">CGMCC 1.15448</strain>
    </source>
</reference>
<reference evidence="1" key="1">
    <citation type="journal article" date="2014" name="Int. J. Syst. Evol. Microbiol.">
        <title>Complete genome sequence of Corynebacterium casei LMG S-19264T (=DSM 44701T), isolated from a smear-ripened cheese.</title>
        <authorList>
            <consortium name="US DOE Joint Genome Institute (JGI-PGF)"/>
            <person name="Walter F."/>
            <person name="Albersmeier A."/>
            <person name="Kalinowski J."/>
            <person name="Ruckert C."/>
        </authorList>
    </citation>
    <scope>NUCLEOTIDE SEQUENCE</scope>
    <source>
        <strain evidence="1">CGMCC 1.15448</strain>
    </source>
</reference>
<dbReference type="EMBL" id="BMJC01000002">
    <property type="protein sequence ID" value="GGA94780.1"/>
    <property type="molecule type" value="Genomic_DNA"/>
</dbReference>
<accession>A0A8J2XSF1</accession>
<dbReference type="AlphaFoldDB" id="A0A8J2XSF1"/>
<protein>
    <submittedName>
        <fullName evidence="1">Uncharacterized protein</fullName>
    </submittedName>
</protein>
<name>A0A8J2XSF1_9BACT</name>
<comment type="caution">
    <text evidence="1">The sequence shown here is derived from an EMBL/GenBank/DDBJ whole genome shotgun (WGS) entry which is preliminary data.</text>
</comment>
<gene>
    <name evidence="1" type="ORF">GCM10011511_17610</name>
</gene>
<organism evidence="1 2">
    <name type="scientific">Puia dinghuensis</name>
    <dbReference type="NCBI Taxonomy" id="1792502"/>
    <lineage>
        <taxon>Bacteria</taxon>
        <taxon>Pseudomonadati</taxon>
        <taxon>Bacteroidota</taxon>
        <taxon>Chitinophagia</taxon>
        <taxon>Chitinophagales</taxon>
        <taxon>Chitinophagaceae</taxon>
        <taxon>Puia</taxon>
    </lineage>
</organism>
<proteinExistence type="predicted"/>
<sequence length="51" mass="5606">MVPGDLTDPALRSLALQKLHERILPVISSETTHLSPDWPFAPAELNKIEGT</sequence>
<evidence type="ECO:0000313" key="2">
    <source>
        <dbReference type="Proteomes" id="UP000607559"/>
    </source>
</evidence>
<dbReference type="RefSeq" id="WP_188930712.1">
    <property type="nucleotide sequence ID" value="NZ_BMJC01000002.1"/>
</dbReference>
<keyword evidence="2" id="KW-1185">Reference proteome</keyword>